<dbReference type="PANTHER" id="PTHR30004:SF6">
    <property type="entry name" value="D-THREONATE 4-PHOSPHATE DEHYDROGENASE"/>
    <property type="match status" value="1"/>
</dbReference>
<feature type="binding site" evidence="7">
    <location>
        <position position="216"/>
    </location>
    <ligand>
        <name>a divalent metal cation</name>
        <dbReference type="ChEBI" id="CHEBI:60240"/>
        <note>ligand shared between dimeric partners</note>
    </ligand>
</feature>
<evidence type="ECO:0000256" key="1">
    <source>
        <dbReference type="ARBA" id="ARBA00022490"/>
    </source>
</evidence>
<dbReference type="NCBIfam" id="TIGR00557">
    <property type="entry name" value="pdxA"/>
    <property type="match status" value="1"/>
</dbReference>
<comment type="caution">
    <text evidence="8">The sequence shown here is derived from an EMBL/GenBank/DDBJ whole genome shotgun (WGS) entry which is preliminary data.</text>
</comment>
<keyword evidence="6 7" id="KW-0664">Pyridoxine biosynthesis</keyword>
<evidence type="ECO:0000256" key="4">
    <source>
        <dbReference type="ARBA" id="ARBA00023002"/>
    </source>
</evidence>
<dbReference type="GO" id="GO:0050570">
    <property type="term" value="F:4-hydroxythreonine-4-phosphate dehydrogenase activity"/>
    <property type="evidence" value="ECO:0007669"/>
    <property type="project" value="UniProtKB-EC"/>
</dbReference>
<keyword evidence="2 7" id="KW-0479">Metal-binding</keyword>
<feature type="binding site" evidence="7">
    <location>
        <position position="297"/>
    </location>
    <ligand>
        <name>substrate</name>
    </ligand>
</feature>
<feature type="binding site" evidence="7">
    <location>
        <position position="271"/>
    </location>
    <ligand>
        <name>a divalent metal cation</name>
        <dbReference type="ChEBI" id="CHEBI:60240"/>
        <note>ligand shared between dimeric partners</note>
    </ligand>
</feature>
<keyword evidence="7" id="KW-0170">Cobalt</keyword>
<comment type="pathway">
    <text evidence="7">Cofactor biosynthesis; pyridoxine 5'-phosphate biosynthesis; pyridoxine 5'-phosphate from D-erythrose 4-phosphate: step 4/5.</text>
</comment>
<comment type="similarity">
    <text evidence="7">Belongs to the PdxA family.</text>
</comment>
<evidence type="ECO:0000313" key="8">
    <source>
        <dbReference type="EMBL" id="MCE0745273.1"/>
    </source>
</evidence>
<accession>A0ABS8W0A8</accession>
<feature type="binding site" evidence="7">
    <location>
        <position position="141"/>
    </location>
    <ligand>
        <name>substrate</name>
    </ligand>
</feature>
<keyword evidence="3 7" id="KW-0521">NADP</keyword>
<sequence length="342" mass="36085">MGARSDGARTMTRLPLALTMGDPAGIGPEITAGAWRALREGGAVFAWLGDPACLPSSLPVKEIETIEEATSVFSDALPVLPLCLSVPVRAGEPDSTNGQTVIDSIARAVELAKAGVAGGVVTNPISKAVLRRAGFPHPGHTEFLAELCHVPGREVMMLASPMLRVVPVTIHVSLREALDTLNEDMIVETGLTTALALKQDFGIARPRLAVAGLNPHAGEDGMMGREEIDMIIPAIERLRAKGVDVMGPMPPDTMFTESARQKYDAALCMYHDQALIPIKTLDMAHGVNATLGLPIVRTSPDHGTAFDIAGKGIAEATSLVAALRLASVLSENRLNYKEGLPS</sequence>
<comment type="catalytic activity">
    <reaction evidence="7">
        <text>4-(phosphooxy)-L-threonine + NAD(+) = 3-amino-2-oxopropyl phosphate + CO2 + NADH</text>
        <dbReference type="Rhea" id="RHEA:32275"/>
        <dbReference type="ChEBI" id="CHEBI:16526"/>
        <dbReference type="ChEBI" id="CHEBI:57279"/>
        <dbReference type="ChEBI" id="CHEBI:57540"/>
        <dbReference type="ChEBI" id="CHEBI:57945"/>
        <dbReference type="ChEBI" id="CHEBI:58452"/>
        <dbReference type="EC" id="1.1.1.262"/>
    </reaction>
</comment>
<dbReference type="Gene3D" id="3.40.718.10">
    <property type="entry name" value="Isopropylmalate Dehydrogenase"/>
    <property type="match status" value="1"/>
</dbReference>
<feature type="binding site" evidence="7">
    <location>
        <position position="171"/>
    </location>
    <ligand>
        <name>a divalent metal cation</name>
        <dbReference type="ChEBI" id="CHEBI:60240"/>
        <note>ligand shared between dimeric partners</note>
    </ligand>
</feature>
<proteinExistence type="inferred from homology"/>
<comment type="subcellular location">
    <subcellularLocation>
        <location evidence="7">Cytoplasm</location>
    </subcellularLocation>
</comment>
<reference evidence="8 9" key="1">
    <citation type="submission" date="2021-12" db="EMBL/GenBank/DDBJ databases">
        <title>Genome sequence of Acetobacter sicerae DmPark20a_162.</title>
        <authorList>
            <person name="Chaston J.M."/>
        </authorList>
    </citation>
    <scope>NUCLEOTIDE SEQUENCE [LARGE SCALE GENOMIC DNA]</scope>
    <source>
        <strain evidence="8 9">DmPark20a_162</strain>
    </source>
</reference>
<dbReference type="SUPFAM" id="SSF53659">
    <property type="entry name" value="Isocitrate/Isopropylmalate dehydrogenase-like"/>
    <property type="match status" value="1"/>
</dbReference>
<comment type="function">
    <text evidence="7">Catalyzes the NAD(P)-dependent oxidation of 4-(phosphooxy)-L-threonine (HTP) into 2-amino-3-oxo-4-(phosphooxy)butyric acid which spontaneously decarboxylates to form 3-amino-2-oxopropyl phosphate (AHAP).</text>
</comment>
<keyword evidence="7" id="KW-0460">Magnesium</keyword>
<gene>
    <name evidence="7 8" type="primary">pdxA</name>
    <name evidence="8" type="ORF">LWC05_15460</name>
</gene>
<keyword evidence="4 7" id="KW-0560">Oxidoreductase</keyword>
<comment type="miscellaneous">
    <text evidence="7">The active site is located at the dimer interface.</text>
</comment>
<dbReference type="Proteomes" id="UP001521074">
    <property type="component" value="Unassembled WGS sequence"/>
</dbReference>
<dbReference type="PANTHER" id="PTHR30004">
    <property type="entry name" value="4-HYDROXYTHREONINE-4-PHOSPHATE DEHYDROGENASE"/>
    <property type="match status" value="1"/>
</dbReference>
<feature type="binding site" evidence="7">
    <location>
        <position position="279"/>
    </location>
    <ligand>
        <name>substrate</name>
    </ligand>
</feature>
<evidence type="ECO:0000256" key="5">
    <source>
        <dbReference type="ARBA" id="ARBA00023027"/>
    </source>
</evidence>
<dbReference type="HAMAP" id="MF_00536">
    <property type="entry name" value="PdxA"/>
    <property type="match status" value="1"/>
</dbReference>
<comment type="cofactor">
    <cofactor evidence="7">
        <name>Zn(2+)</name>
        <dbReference type="ChEBI" id="CHEBI:29105"/>
    </cofactor>
    <cofactor evidence="7">
        <name>Mg(2+)</name>
        <dbReference type="ChEBI" id="CHEBI:18420"/>
    </cofactor>
    <cofactor evidence="7">
        <name>Co(2+)</name>
        <dbReference type="ChEBI" id="CHEBI:48828"/>
    </cofactor>
    <text evidence="7">Binds 1 divalent metal cation per subunit. Can use ions such as Zn(2+), Mg(2+) or Co(2+).</text>
</comment>
<evidence type="ECO:0000256" key="3">
    <source>
        <dbReference type="ARBA" id="ARBA00022857"/>
    </source>
</evidence>
<dbReference type="EC" id="1.1.1.262" evidence="7"/>
<dbReference type="Pfam" id="PF04166">
    <property type="entry name" value="PdxA"/>
    <property type="match status" value="1"/>
</dbReference>
<evidence type="ECO:0000256" key="7">
    <source>
        <dbReference type="HAMAP-Rule" id="MF_00536"/>
    </source>
</evidence>
<feature type="binding site" evidence="7">
    <location>
        <position position="288"/>
    </location>
    <ligand>
        <name>substrate</name>
    </ligand>
</feature>
<dbReference type="NCBIfam" id="NF003699">
    <property type="entry name" value="PRK05312.1"/>
    <property type="match status" value="1"/>
</dbReference>
<keyword evidence="7" id="KW-0862">Zinc</keyword>
<dbReference type="InterPro" id="IPR037510">
    <property type="entry name" value="PdxA"/>
</dbReference>
<dbReference type="InterPro" id="IPR005255">
    <property type="entry name" value="PdxA_fam"/>
</dbReference>
<name>A0ABS8W0A8_9PROT</name>
<evidence type="ECO:0000256" key="6">
    <source>
        <dbReference type="ARBA" id="ARBA00023096"/>
    </source>
</evidence>
<organism evidence="8 9">
    <name type="scientific">Acetobacter sicerae</name>
    <dbReference type="NCBI Taxonomy" id="85325"/>
    <lineage>
        <taxon>Bacteria</taxon>
        <taxon>Pseudomonadati</taxon>
        <taxon>Pseudomonadota</taxon>
        <taxon>Alphaproteobacteria</taxon>
        <taxon>Acetobacterales</taxon>
        <taxon>Acetobacteraceae</taxon>
        <taxon>Acetobacter</taxon>
    </lineage>
</organism>
<dbReference type="EMBL" id="JAJSOJ010000066">
    <property type="protein sequence ID" value="MCE0745273.1"/>
    <property type="molecule type" value="Genomic_DNA"/>
</dbReference>
<comment type="subunit">
    <text evidence="7">Homodimer.</text>
</comment>
<protein>
    <recommendedName>
        <fullName evidence="7">4-hydroxythreonine-4-phosphate dehydrogenase</fullName>
        <ecNumber evidence="7">1.1.1.262</ecNumber>
    </recommendedName>
    <alternativeName>
        <fullName evidence="7">4-(phosphohydroxy)-L-threonine dehydrogenase</fullName>
    </alternativeName>
</protein>
<keyword evidence="5 7" id="KW-0520">NAD</keyword>
<evidence type="ECO:0000313" key="9">
    <source>
        <dbReference type="Proteomes" id="UP001521074"/>
    </source>
</evidence>
<dbReference type="RefSeq" id="WP_232878949.1">
    <property type="nucleotide sequence ID" value="NZ_JAJSOJ010000066.1"/>
</dbReference>
<keyword evidence="1 7" id="KW-0963">Cytoplasm</keyword>
<evidence type="ECO:0000256" key="2">
    <source>
        <dbReference type="ARBA" id="ARBA00022723"/>
    </source>
</evidence>
<feature type="binding site" evidence="7">
    <location>
        <position position="140"/>
    </location>
    <ligand>
        <name>substrate</name>
    </ligand>
</feature>
<keyword evidence="9" id="KW-1185">Reference proteome</keyword>